<dbReference type="EMBL" id="LR797392">
    <property type="protein sequence ID" value="CAB4213069.1"/>
    <property type="molecule type" value="Genomic_DNA"/>
</dbReference>
<dbReference type="Pfam" id="PF14216">
    <property type="entry name" value="DUF4326"/>
    <property type="match status" value="1"/>
</dbReference>
<gene>
    <name evidence="3" type="ORF">UFOVP1081_51</name>
    <name evidence="4" type="ORF">UFOVP1433_51</name>
    <name evidence="2" type="ORF">UFOVP553_51</name>
</gene>
<evidence type="ECO:0000259" key="1">
    <source>
        <dbReference type="Pfam" id="PF14216"/>
    </source>
</evidence>
<dbReference type="InterPro" id="IPR025475">
    <property type="entry name" value="DUF4326"/>
</dbReference>
<evidence type="ECO:0000313" key="2">
    <source>
        <dbReference type="EMBL" id="CAB4149939.1"/>
    </source>
</evidence>
<evidence type="ECO:0000313" key="4">
    <source>
        <dbReference type="EMBL" id="CAB4213069.1"/>
    </source>
</evidence>
<organism evidence="3">
    <name type="scientific">uncultured Caudovirales phage</name>
    <dbReference type="NCBI Taxonomy" id="2100421"/>
    <lineage>
        <taxon>Viruses</taxon>
        <taxon>Duplodnaviria</taxon>
        <taxon>Heunggongvirae</taxon>
        <taxon>Uroviricota</taxon>
        <taxon>Caudoviricetes</taxon>
        <taxon>Peduoviridae</taxon>
        <taxon>Maltschvirus</taxon>
        <taxon>Maltschvirus maltsch</taxon>
    </lineage>
</organism>
<dbReference type="EMBL" id="LR797038">
    <property type="protein sequence ID" value="CAB4183326.1"/>
    <property type="molecule type" value="Genomic_DNA"/>
</dbReference>
<reference evidence="3" key="1">
    <citation type="submission" date="2020-05" db="EMBL/GenBank/DDBJ databases">
        <authorList>
            <person name="Chiriac C."/>
            <person name="Salcher M."/>
            <person name="Ghai R."/>
            <person name="Kavagutti S V."/>
        </authorList>
    </citation>
    <scope>NUCLEOTIDE SEQUENCE</scope>
</reference>
<protein>
    <recommendedName>
        <fullName evidence="1">DUF4326 domain-containing protein</fullName>
    </recommendedName>
</protein>
<evidence type="ECO:0000313" key="3">
    <source>
        <dbReference type="EMBL" id="CAB4183326.1"/>
    </source>
</evidence>
<accession>A0A6J5QLE2</accession>
<proteinExistence type="predicted"/>
<name>A0A6J5QLE2_9CAUD</name>
<dbReference type="EMBL" id="LR796529">
    <property type="protein sequence ID" value="CAB4149939.1"/>
    <property type="molecule type" value="Genomic_DNA"/>
</dbReference>
<sequence>MTDATPKRIQRKRVKGWRMPDDTVCVCRPGKYGNKFVVDDCGGWWQVSDVTDDDVQWGAFTTERAATIWAIERFFEEVWKFRDLVHDLAGRNLACWCALCPTHAAGKPFTVECAACPPCHADVIGKIANG</sequence>
<feature type="domain" description="DUF4326" evidence="1">
    <location>
        <begin position="12"/>
        <end position="124"/>
    </location>
</feature>